<evidence type="ECO:0000256" key="5">
    <source>
        <dbReference type="ARBA" id="ARBA00022967"/>
    </source>
</evidence>
<evidence type="ECO:0000256" key="4">
    <source>
        <dbReference type="ARBA" id="ARBA00022840"/>
    </source>
</evidence>
<keyword evidence="2 8" id="KW-0812">Transmembrane</keyword>
<dbReference type="Gene3D" id="1.20.1110.10">
    <property type="entry name" value="Calcium-transporting ATPase, transmembrane domain"/>
    <property type="match status" value="1"/>
</dbReference>
<dbReference type="SFLD" id="SFLDG00002">
    <property type="entry name" value="C1.7:_P-type_atpase_like"/>
    <property type="match status" value="1"/>
</dbReference>
<evidence type="ECO:0000256" key="3">
    <source>
        <dbReference type="ARBA" id="ARBA00022741"/>
    </source>
</evidence>
<keyword evidence="4" id="KW-0067">ATP-binding</keyword>
<protein>
    <submittedName>
        <fullName evidence="10">Cadmium-manganese-transporting P-type ATPase</fullName>
    </submittedName>
</protein>
<dbReference type="GO" id="GO:0016887">
    <property type="term" value="F:ATP hydrolysis activity"/>
    <property type="evidence" value="ECO:0007669"/>
    <property type="project" value="InterPro"/>
</dbReference>
<feature type="transmembrane region" description="Helical" evidence="8">
    <location>
        <begin position="573"/>
        <end position="590"/>
    </location>
</feature>
<dbReference type="PATRIC" id="fig|1423739.3.peg.1659"/>
<dbReference type="Gene3D" id="3.40.50.1000">
    <property type="entry name" value="HAD superfamily/HAD-like"/>
    <property type="match status" value="1"/>
</dbReference>
<dbReference type="InterPro" id="IPR023214">
    <property type="entry name" value="HAD_sf"/>
</dbReference>
<keyword evidence="7 8" id="KW-0472">Membrane</keyword>
<feature type="transmembrane region" description="Helical" evidence="8">
    <location>
        <begin position="662"/>
        <end position="681"/>
    </location>
</feature>
<dbReference type="AlphaFoldDB" id="A0A0R1SIG8"/>
<dbReference type="SFLD" id="SFLDF00027">
    <property type="entry name" value="p-type_atpase"/>
    <property type="match status" value="1"/>
</dbReference>
<dbReference type="STRING" id="1423739.FC85_GL001581"/>
<reference evidence="10 11" key="1">
    <citation type="journal article" date="2015" name="Genome Announc.">
        <title>Expanding the biotechnology potential of lactobacilli through comparative genomics of 213 strains and associated genera.</title>
        <authorList>
            <person name="Sun Z."/>
            <person name="Harris H.M."/>
            <person name="McCann A."/>
            <person name="Guo C."/>
            <person name="Argimon S."/>
            <person name="Zhang W."/>
            <person name="Yang X."/>
            <person name="Jeffery I.B."/>
            <person name="Cooney J.C."/>
            <person name="Kagawa T.F."/>
            <person name="Liu W."/>
            <person name="Song Y."/>
            <person name="Salvetti E."/>
            <person name="Wrobel A."/>
            <person name="Rasinkangas P."/>
            <person name="Parkhill J."/>
            <person name="Rea M.C."/>
            <person name="O'Sullivan O."/>
            <person name="Ritari J."/>
            <person name="Douillard F.P."/>
            <person name="Paul Ross R."/>
            <person name="Yang R."/>
            <person name="Briner A.E."/>
            <person name="Felis G.E."/>
            <person name="de Vos W.M."/>
            <person name="Barrangou R."/>
            <person name="Klaenhammer T.R."/>
            <person name="Caufield P.W."/>
            <person name="Cui Y."/>
            <person name="Zhang H."/>
            <person name="O'Toole P.W."/>
        </authorList>
    </citation>
    <scope>NUCLEOTIDE SEQUENCE [LARGE SCALE GENOMIC DNA]</scope>
    <source>
        <strain evidence="10 11">DSM 14421</strain>
    </source>
</reference>
<keyword evidence="3" id="KW-0547">Nucleotide-binding</keyword>
<keyword evidence="5" id="KW-1278">Translocase</keyword>
<feature type="transmembrane region" description="Helical" evidence="8">
    <location>
        <begin position="637"/>
        <end position="656"/>
    </location>
</feature>
<gene>
    <name evidence="10" type="ORF">FC85_GL001581</name>
</gene>
<dbReference type="SUPFAM" id="SSF81665">
    <property type="entry name" value="Calcium ATPase, transmembrane domain M"/>
    <property type="match status" value="1"/>
</dbReference>
<evidence type="ECO:0000256" key="2">
    <source>
        <dbReference type="ARBA" id="ARBA00022692"/>
    </source>
</evidence>
<comment type="subcellular location">
    <subcellularLocation>
        <location evidence="1">Membrane</location>
        <topology evidence="1">Multi-pass membrane protein</topology>
    </subcellularLocation>
</comment>
<feature type="transmembrane region" description="Helical" evidence="8">
    <location>
        <begin position="693"/>
        <end position="718"/>
    </location>
</feature>
<dbReference type="InterPro" id="IPR059000">
    <property type="entry name" value="ATPase_P-type_domA"/>
</dbReference>
<dbReference type="PRINTS" id="PR00119">
    <property type="entry name" value="CATATPASE"/>
</dbReference>
<dbReference type="Pfam" id="PF00122">
    <property type="entry name" value="E1-E2_ATPase"/>
    <property type="match status" value="1"/>
</dbReference>
<dbReference type="InterPro" id="IPR023299">
    <property type="entry name" value="ATPase_P-typ_cyto_dom_N"/>
</dbReference>
<evidence type="ECO:0000313" key="11">
    <source>
        <dbReference type="Proteomes" id="UP000052013"/>
    </source>
</evidence>
<keyword evidence="6 8" id="KW-1133">Transmembrane helix</keyword>
<feature type="transmembrane region" description="Helical" evidence="8">
    <location>
        <begin position="215"/>
        <end position="232"/>
    </location>
</feature>
<evidence type="ECO:0000259" key="9">
    <source>
        <dbReference type="SMART" id="SM00831"/>
    </source>
</evidence>
<dbReference type="PROSITE" id="PS00154">
    <property type="entry name" value="ATPASE_E1_E2"/>
    <property type="match status" value="1"/>
</dbReference>
<evidence type="ECO:0000256" key="6">
    <source>
        <dbReference type="ARBA" id="ARBA00022989"/>
    </source>
</evidence>
<dbReference type="InterPro" id="IPR036412">
    <property type="entry name" value="HAD-like_sf"/>
</dbReference>
<organism evidence="10 11">
    <name type="scientific">Lentilactobacillus diolivorans DSM 14421</name>
    <dbReference type="NCBI Taxonomy" id="1423739"/>
    <lineage>
        <taxon>Bacteria</taxon>
        <taxon>Bacillati</taxon>
        <taxon>Bacillota</taxon>
        <taxon>Bacilli</taxon>
        <taxon>Lactobacillales</taxon>
        <taxon>Lactobacillaceae</taxon>
        <taxon>Lentilactobacillus</taxon>
    </lineage>
</organism>
<evidence type="ECO:0000256" key="7">
    <source>
        <dbReference type="ARBA" id="ARBA00023136"/>
    </source>
</evidence>
<dbReference type="PANTHER" id="PTHR42861">
    <property type="entry name" value="CALCIUM-TRANSPORTING ATPASE"/>
    <property type="match status" value="1"/>
</dbReference>
<dbReference type="SFLD" id="SFLDS00003">
    <property type="entry name" value="Haloacid_Dehalogenase"/>
    <property type="match status" value="1"/>
</dbReference>
<evidence type="ECO:0000313" key="10">
    <source>
        <dbReference type="EMBL" id="KRL69222.1"/>
    </source>
</evidence>
<dbReference type="Pfam" id="PF00690">
    <property type="entry name" value="Cation_ATPase_N"/>
    <property type="match status" value="1"/>
</dbReference>
<dbReference type="Gene3D" id="2.70.150.10">
    <property type="entry name" value="Calcium-transporting ATPase, cytoplasmic transduction domain A"/>
    <property type="match status" value="1"/>
</dbReference>
<dbReference type="InterPro" id="IPR008250">
    <property type="entry name" value="ATPase_P-typ_transduc_dom_A_sf"/>
</dbReference>
<accession>A0A0R1SIG8</accession>
<dbReference type="InterPro" id="IPR001757">
    <property type="entry name" value="P_typ_ATPase"/>
</dbReference>
<comment type="caution">
    <text evidence="10">The sequence shown here is derived from an EMBL/GenBank/DDBJ whole genome shotgun (WGS) entry which is preliminary data.</text>
</comment>
<dbReference type="InterPro" id="IPR004014">
    <property type="entry name" value="ATPase_P-typ_cation-transptr_N"/>
</dbReference>
<dbReference type="Proteomes" id="UP000052013">
    <property type="component" value="Unassembled WGS sequence"/>
</dbReference>
<feature type="transmembrane region" description="Helical" evidence="8">
    <location>
        <begin position="724"/>
        <end position="748"/>
    </location>
</feature>
<dbReference type="Gene3D" id="3.40.1110.10">
    <property type="entry name" value="Calcium-transporting ATPase, cytoplasmic domain N"/>
    <property type="match status" value="1"/>
</dbReference>
<dbReference type="EMBL" id="AZEY01000014">
    <property type="protein sequence ID" value="KRL69222.1"/>
    <property type="molecule type" value="Genomic_DNA"/>
</dbReference>
<dbReference type="NCBIfam" id="TIGR01494">
    <property type="entry name" value="ATPase_P-type"/>
    <property type="match status" value="2"/>
</dbReference>
<feature type="transmembrane region" description="Helical" evidence="8">
    <location>
        <begin position="238"/>
        <end position="256"/>
    </location>
</feature>
<proteinExistence type="predicted"/>
<name>A0A0R1SIG8_9LACO</name>
<feature type="domain" description="Cation-transporting P-type ATPase N-terminal" evidence="9">
    <location>
        <begin position="1"/>
        <end position="61"/>
    </location>
</feature>
<dbReference type="Pfam" id="PF00702">
    <property type="entry name" value="Hydrolase"/>
    <property type="match status" value="1"/>
</dbReference>
<dbReference type="InterPro" id="IPR023298">
    <property type="entry name" value="ATPase_P-typ_TM_dom_sf"/>
</dbReference>
<dbReference type="GO" id="GO:0005524">
    <property type="term" value="F:ATP binding"/>
    <property type="evidence" value="ECO:0007669"/>
    <property type="project" value="UniProtKB-KW"/>
</dbReference>
<dbReference type="SMART" id="SM00831">
    <property type="entry name" value="Cation_ATPase_N"/>
    <property type="match status" value="1"/>
</dbReference>
<dbReference type="InterPro" id="IPR044492">
    <property type="entry name" value="P_typ_ATPase_HD_dom"/>
</dbReference>
<dbReference type="GO" id="GO:0016020">
    <property type="term" value="C:membrane"/>
    <property type="evidence" value="ECO:0007669"/>
    <property type="project" value="UniProtKB-SubCell"/>
</dbReference>
<dbReference type="SUPFAM" id="SSF81653">
    <property type="entry name" value="Calcium ATPase, transduction domain A"/>
    <property type="match status" value="1"/>
</dbReference>
<dbReference type="InterPro" id="IPR018303">
    <property type="entry name" value="ATPase_P-typ_P_site"/>
</dbReference>
<evidence type="ECO:0000256" key="8">
    <source>
        <dbReference type="SAM" id="Phobius"/>
    </source>
</evidence>
<sequence>MTQTSLEGLSSQAVEHRIKSDGYNEIPIASFNFFQSVLSRLWEPSAWILELALLMELFLGKDIQASFIVLMLLFAAINGTIQEYRASKVLNSLSTALKPLVTVKRNGQWLKRPSRELVAGDVINLKSGNIIPADVTILDKSIYVNESSITGESMPITRTKGSEAFSGTEIISGNCLALVIRTGIRSRAGRTSQLTIQSKAPGQLQILLGRVIKSLAILDVILIMILLLFALIRKENLISLLPFFAMLIIATIPIAMPSSFSVANAIEANVLSKKSILVRDLTGIQEAANVNLLLMDKTGTLTNNQTVVEGFHNFSSYSKEKIDQLALTAVDTTQPSQLDDALLTALSPACHLSVEAFQPFNPNVGYSTAMVNINHQERQVKLGSLKIISQETSQIIDESKVHGHTVALSLDRQLLGFYILKDQIRPDSVTAVQKFNRRGIKVIILTGDNHKSAEQTSHQIGLTGKIITKEAINAIKLKNNIAAISEVLPENKLDVVKKFQRLGYTVGMIGDGINDAPALKQANLGIAVNTATDIAKKAAKIILMKDRLLSVVDIVDSGHRVYQRMMTWTITKLVRTAELTLLLTLGYIFFRFMPLSLNELVLIAILNDLVTLVLGTDNTTITYHPENWNFKKMIGQASILTIGWTASALFILTILIKNTTISKASTLLFVFLIASAMLTILMTRTTQPFWLSLPSFAVCFSIIFNLIIVSALAVLGLGIPQISILSIINMLLITLSISLILDMIHVWINKYARKKVNHN</sequence>
<dbReference type="RefSeq" id="WP_057863748.1">
    <property type="nucleotide sequence ID" value="NZ_AZEY01000014.1"/>
</dbReference>
<feature type="transmembrane region" description="Helical" evidence="8">
    <location>
        <begin position="63"/>
        <end position="81"/>
    </location>
</feature>
<evidence type="ECO:0000256" key="1">
    <source>
        <dbReference type="ARBA" id="ARBA00004141"/>
    </source>
</evidence>
<dbReference type="SUPFAM" id="SSF56784">
    <property type="entry name" value="HAD-like"/>
    <property type="match status" value="1"/>
</dbReference>